<accession>A0A166JSS5</accession>
<dbReference type="PROSITE" id="PS00018">
    <property type="entry name" value="EF_HAND_1"/>
    <property type="match status" value="2"/>
</dbReference>
<dbReference type="InterPro" id="IPR045024">
    <property type="entry name" value="NDH-2"/>
</dbReference>
<dbReference type="InterPro" id="IPR002048">
    <property type="entry name" value="EF_hand_dom"/>
</dbReference>
<dbReference type="PRINTS" id="PR00368">
    <property type="entry name" value="FADPNR"/>
</dbReference>
<evidence type="ECO:0000256" key="5">
    <source>
        <dbReference type="ARBA" id="ARBA00022837"/>
    </source>
</evidence>
<dbReference type="PANTHER" id="PTHR43706">
    <property type="entry name" value="NADH DEHYDROGENASE"/>
    <property type="match status" value="1"/>
</dbReference>
<evidence type="ECO:0000259" key="10">
    <source>
        <dbReference type="PROSITE" id="PS50222"/>
    </source>
</evidence>
<dbReference type="Gene3D" id="3.50.50.100">
    <property type="match status" value="1"/>
</dbReference>
<comment type="subcellular location">
    <subcellularLocation>
        <location evidence="1">Mitochondrion inner membrane</location>
        <topology evidence="1">Peripheral membrane protein</topology>
        <orientation evidence="1">Intermembrane side</orientation>
    </subcellularLocation>
</comment>
<feature type="domain" description="EF-hand" evidence="10">
    <location>
        <begin position="489"/>
        <end position="524"/>
    </location>
</feature>
<dbReference type="AlphaFoldDB" id="A0A166JSS5"/>
<organism evidence="11 12">
    <name type="scientific">Athelia psychrophila</name>
    <dbReference type="NCBI Taxonomy" id="1759441"/>
    <lineage>
        <taxon>Eukaryota</taxon>
        <taxon>Fungi</taxon>
        <taxon>Dikarya</taxon>
        <taxon>Basidiomycota</taxon>
        <taxon>Agaricomycotina</taxon>
        <taxon>Agaricomycetes</taxon>
        <taxon>Agaricomycetidae</taxon>
        <taxon>Atheliales</taxon>
        <taxon>Atheliaceae</taxon>
        <taxon>Athelia</taxon>
    </lineage>
</organism>
<name>A0A166JSS5_9AGAM</name>
<dbReference type="PANTHER" id="PTHR43706:SF50">
    <property type="entry name" value="NADH DEHYDROGENASE (UBIQUINONE)-RELATED"/>
    <property type="match status" value="1"/>
</dbReference>
<dbReference type="STRING" id="436010.A0A166JSS5"/>
<feature type="transmembrane region" description="Helical" evidence="9">
    <location>
        <begin position="51"/>
        <end position="72"/>
    </location>
</feature>
<dbReference type="OrthoDB" id="5376590at2759"/>
<keyword evidence="4" id="KW-0274">FAD</keyword>
<evidence type="ECO:0000256" key="1">
    <source>
        <dbReference type="ARBA" id="ARBA00004137"/>
    </source>
</evidence>
<protein>
    <submittedName>
        <fullName evidence="11">Nucleotide-binding domain-containing protein</fullName>
    </submittedName>
</protein>
<dbReference type="InterPro" id="IPR054585">
    <property type="entry name" value="NDH2-like_C"/>
</dbReference>
<dbReference type="SUPFAM" id="SSF47473">
    <property type="entry name" value="EF-hand"/>
    <property type="match status" value="1"/>
</dbReference>
<sequence>MFAPLRSTALRPNVLRLVPRSAPRTLRFASSLPPPPKPRSFFRKTATTAKYSCYFLLSSAFGVVAIGAGLLAHDAFTYNDRHVERVPLNPLALHPENGGPKNLPIVRVAIDDDDSEENKQIAEKPRLVIVGGGWGAVGILQTLNPGDYHVTVVSTDTFTTFTPLLPSAAVGTVQIRSLIEPLRKVIARLHGHFVNGRAIDLAMSDRLVEVETIGTSGEKSHVYLPYDKLIIAVGSTSNTHGVPGLENCFQLKTISDAQGIRRRIMDNFESASLPTTSPEERKRLLSFVVCGGGPTGVETAAEIYDFCQEDIMNYFPKVCRDEVSIHVIQSRGHILNTYSEAISKYAEDKFNRDGVDLVTDARVKGVTPTHVTYTTKSADGHALEHDIPSNFVLWSTGIAMNPFAQRVSDLLPNQVHKRAIEVDAHLRVKGAPQGDVYAIGDCATIETSIVSHLLELVDEADRNKDGKIDFDEWTTMAAQIRKKIPMAEDHLVEVRELFQAYDSDKDDSLTLNELASLMQAIGNKITALPATAQVASQQGKYLGKKFTKLARQRTVLAANELASTTDEVVYRPFRYSHMGSLAYIGNAAVFDMGKFSFMGGLAAMYAWRSIYWSEQVSARTRALLMIDWVIRGVWGRDLSKL</sequence>
<dbReference type="EMBL" id="KV417549">
    <property type="protein sequence ID" value="KZP21177.1"/>
    <property type="molecule type" value="Genomic_DNA"/>
</dbReference>
<reference evidence="11 12" key="1">
    <citation type="journal article" date="2016" name="Mol. Biol. Evol.">
        <title>Comparative Genomics of Early-Diverging Mushroom-Forming Fungi Provides Insights into the Origins of Lignocellulose Decay Capabilities.</title>
        <authorList>
            <person name="Nagy L.G."/>
            <person name="Riley R."/>
            <person name="Tritt A."/>
            <person name="Adam C."/>
            <person name="Daum C."/>
            <person name="Floudas D."/>
            <person name="Sun H."/>
            <person name="Yadav J.S."/>
            <person name="Pangilinan J."/>
            <person name="Larsson K.H."/>
            <person name="Matsuura K."/>
            <person name="Barry K."/>
            <person name="Labutti K."/>
            <person name="Kuo R."/>
            <person name="Ohm R.A."/>
            <person name="Bhattacharya S.S."/>
            <person name="Shirouzu T."/>
            <person name="Yoshinaga Y."/>
            <person name="Martin F.M."/>
            <person name="Grigoriev I.V."/>
            <person name="Hibbett D.S."/>
        </authorList>
    </citation>
    <scope>NUCLEOTIDE SEQUENCE [LARGE SCALE GENOMIC DNA]</scope>
    <source>
        <strain evidence="11 12">CBS 109695</strain>
    </source>
</reference>
<dbReference type="GO" id="GO:0003954">
    <property type="term" value="F:NADH dehydrogenase activity"/>
    <property type="evidence" value="ECO:0007669"/>
    <property type="project" value="InterPro"/>
</dbReference>
<evidence type="ECO:0000256" key="3">
    <source>
        <dbReference type="ARBA" id="ARBA00022630"/>
    </source>
</evidence>
<dbReference type="InterPro" id="IPR023753">
    <property type="entry name" value="FAD/NAD-binding_dom"/>
</dbReference>
<feature type="domain" description="EF-hand" evidence="10">
    <location>
        <begin position="448"/>
        <end position="483"/>
    </location>
</feature>
<dbReference type="CDD" id="cd00051">
    <property type="entry name" value="EFh"/>
    <property type="match status" value="1"/>
</dbReference>
<keyword evidence="9" id="KW-0812">Transmembrane</keyword>
<evidence type="ECO:0000256" key="4">
    <source>
        <dbReference type="ARBA" id="ARBA00022827"/>
    </source>
</evidence>
<keyword evidence="8" id="KW-0520">NAD</keyword>
<evidence type="ECO:0000256" key="8">
    <source>
        <dbReference type="ARBA" id="ARBA00023027"/>
    </source>
</evidence>
<keyword evidence="7" id="KW-0560">Oxidoreductase</keyword>
<proteinExistence type="inferred from homology"/>
<dbReference type="Pfam" id="PF07992">
    <property type="entry name" value="Pyr_redox_2"/>
    <property type="match status" value="1"/>
</dbReference>
<keyword evidence="12" id="KW-1185">Reference proteome</keyword>
<dbReference type="InterPro" id="IPR011992">
    <property type="entry name" value="EF-hand-dom_pair"/>
</dbReference>
<dbReference type="GO" id="GO:0005743">
    <property type="term" value="C:mitochondrial inner membrane"/>
    <property type="evidence" value="ECO:0007669"/>
    <property type="project" value="UniProtKB-SubCell"/>
</dbReference>
<evidence type="ECO:0000256" key="9">
    <source>
        <dbReference type="SAM" id="Phobius"/>
    </source>
</evidence>
<dbReference type="GO" id="GO:0005509">
    <property type="term" value="F:calcium ion binding"/>
    <property type="evidence" value="ECO:0007669"/>
    <property type="project" value="InterPro"/>
</dbReference>
<evidence type="ECO:0000313" key="12">
    <source>
        <dbReference type="Proteomes" id="UP000076532"/>
    </source>
</evidence>
<dbReference type="Pfam" id="PF22366">
    <property type="entry name" value="NDH2_C"/>
    <property type="match status" value="1"/>
</dbReference>
<keyword evidence="3" id="KW-0285">Flavoprotein</keyword>
<dbReference type="Gene3D" id="1.10.238.10">
    <property type="entry name" value="EF-hand"/>
    <property type="match status" value="1"/>
</dbReference>
<dbReference type="InterPro" id="IPR018247">
    <property type="entry name" value="EF_Hand_1_Ca_BS"/>
</dbReference>
<evidence type="ECO:0000256" key="2">
    <source>
        <dbReference type="ARBA" id="ARBA00005272"/>
    </source>
</evidence>
<keyword evidence="9" id="KW-1133">Transmembrane helix</keyword>
<dbReference type="SUPFAM" id="SSF51905">
    <property type="entry name" value="FAD/NAD(P)-binding domain"/>
    <property type="match status" value="2"/>
</dbReference>
<evidence type="ECO:0000256" key="7">
    <source>
        <dbReference type="ARBA" id="ARBA00023002"/>
    </source>
</evidence>
<dbReference type="Proteomes" id="UP000076532">
    <property type="component" value="Unassembled WGS sequence"/>
</dbReference>
<keyword evidence="9" id="KW-0472">Membrane</keyword>
<evidence type="ECO:0000313" key="11">
    <source>
        <dbReference type="EMBL" id="KZP21177.1"/>
    </source>
</evidence>
<dbReference type="Pfam" id="PF13499">
    <property type="entry name" value="EF-hand_7"/>
    <property type="match status" value="1"/>
</dbReference>
<evidence type="ECO:0000256" key="6">
    <source>
        <dbReference type="ARBA" id="ARBA00022946"/>
    </source>
</evidence>
<keyword evidence="6" id="KW-0809">Transit peptide</keyword>
<dbReference type="SMART" id="SM00054">
    <property type="entry name" value="EFh"/>
    <property type="match status" value="2"/>
</dbReference>
<comment type="similarity">
    <text evidence="2">Belongs to the NADH dehydrogenase family.</text>
</comment>
<dbReference type="PROSITE" id="PS50222">
    <property type="entry name" value="EF_HAND_2"/>
    <property type="match status" value="2"/>
</dbReference>
<keyword evidence="5" id="KW-0106">Calcium</keyword>
<dbReference type="InterPro" id="IPR036188">
    <property type="entry name" value="FAD/NAD-bd_sf"/>
</dbReference>
<gene>
    <name evidence="11" type="ORF">FIBSPDRAFT_825982</name>
</gene>